<dbReference type="Proteomes" id="UP000191024">
    <property type="component" value="Chromosome F"/>
</dbReference>
<dbReference type="Gene3D" id="3.40.50.1000">
    <property type="entry name" value="HAD superfamily/HAD-like"/>
    <property type="match status" value="1"/>
</dbReference>
<name>A0A1G4K1T0_9SACH</name>
<dbReference type="InterPro" id="IPR006439">
    <property type="entry name" value="HAD-SF_hydro_IA"/>
</dbReference>
<dbReference type="PANTHER" id="PTHR18901">
    <property type="entry name" value="2-DEOXYGLUCOSE-6-PHOSPHATE PHOSPHATASE 2"/>
    <property type="match status" value="1"/>
</dbReference>
<protein>
    <submittedName>
        <fullName evidence="1">LAMI_0F10418g1_1</fullName>
    </submittedName>
</protein>
<dbReference type="STRING" id="1230905.A0A1G4K1T0"/>
<dbReference type="PANTHER" id="PTHR18901:SF38">
    <property type="entry name" value="PSEUDOURIDINE-5'-PHOSPHATASE"/>
    <property type="match status" value="1"/>
</dbReference>
<keyword evidence="2" id="KW-1185">Reference proteome</keyword>
<dbReference type="InterPro" id="IPR023214">
    <property type="entry name" value="HAD_sf"/>
</dbReference>
<gene>
    <name evidence="1" type="ORF">LAMI_0F10418G</name>
</gene>
<sequence length="223" mass="24708">MDGLLINTEDLYTVVTNEILAEHGKGPLKWDVKIQLQGLPGPEATKKVLDHFELPLTSEQFNELQVAKQLSKWPTCSFLPGALDLIKDLKARNIPIALCTSSAEHKYEGKTSHLRHGFDLFDVTIMGDDPRIQPGKGKPHPDIYLLGLNELNRKFKTDIKPEECLVFEDGVPGVKAAKSAGAFVVWVPHPEAYEVLGDTDAILEGKGILLPSLMHFDLARFGF</sequence>
<dbReference type="InterPro" id="IPR023198">
    <property type="entry name" value="PGP-like_dom2"/>
</dbReference>
<evidence type="ECO:0000313" key="2">
    <source>
        <dbReference type="Proteomes" id="UP000191024"/>
    </source>
</evidence>
<dbReference type="FunFam" id="1.10.150.240:FF:000001">
    <property type="entry name" value="Haloacid dehalogenase-like hydrolase domain"/>
    <property type="match status" value="1"/>
</dbReference>
<dbReference type="SUPFAM" id="SSF56784">
    <property type="entry name" value="HAD-like"/>
    <property type="match status" value="1"/>
</dbReference>
<dbReference type="OrthoDB" id="40579at2759"/>
<organism evidence="1 2">
    <name type="scientific">Lachancea mirantina</name>
    <dbReference type="NCBI Taxonomy" id="1230905"/>
    <lineage>
        <taxon>Eukaryota</taxon>
        <taxon>Fungi</taxon>
        <taxon>Dikarya</taxon>
        <taxon>Ascomycota</taxon>
        <taxon>Saccharomycotina</taxon>
        <taxon>Saccharomycetes</taxon>
        <taxon>Saccharomycetales</taxon>
        <taxon>Saccharomycetaceae</taxon>
        <taxon>Lachancea</taxon>
    </lineage>
</organism>
<dbReference type="GO" id="GO:0016791">
    <property type="term" value="F:phosphatase activity"/>
    <property type="evidence" value="ECO:0007669"/>
    <property type="project" value="TreeGrafter"/>
</dbReference>
<dbReference type="InterPro" id="IPR036412">
    <property type="entry name" value="HAD-like_sf"/>
</dbReference>
<dbReference type="Pfam" id="PF00702">
    <property type="entry name" value="Hydrolase"/>
    <property type="match status" value="1"/>
</dbReference>
<dbReference type="AlphaFoldDB" id="A0A1G4K1T0"/>
<proteinExistence type="predicted"/>
<dbReference type="NCBIfam" id="TIGR01509">
    <property type="entry name" value="HAD-SF-IA-v3"/>
    <property type="match status" value="1"/>
</dbReference>
<dbReference type="Gene3D" id="1.10.150.240">
    <property type="entry name" value="Putative phosphatase, domain 2"/>
    <property type="match status" value="1"/>
</dbReference>
<dbReference type="EMBL" id="LT598467">
    <property type="protein sequence ID" value="SCU97530.1"/>
    <property type="molecule type" value="Genomic_DNA"/>
</dbReference>
<reference evidence="2" key="1">
    <citation type="submission" date="2016-03" db="EMBL/GenBank/DDBJ databases">
        <authorList>
            <person name="Devillers H."/>
        </authorList>
    </citation>
    <scope>NUCLEOTIDE SEQUENCE [LARGE SCALE GENOMIC DNA]</scope>
</reference>
<evidence type="ECO:0000313" key="1">
    <source>
        <dbReference type="EMBL" id="SCU97530.1"/>
    </source>
</evidence>
<accession>A0A1G4K1T0</accession>